<dbReference type="RefSeq" id="WP_023912026.1">
    <property type="nucleotide sequence ID" value="NZ_BIFN01000025.1"/>
</dbReference>
<protein>
    <submittedName>
        <fullName evidence="7">Permease</fullName>
    </submittedName>
</protein>
<evidence type="ECO:0000256" key="1">
    <source>
        <dbReference type="ARBA" id="ARBA00004651"/>
    </source>
</evidence>
<keyword evidence="6" id="KW-0472">Membrane</keyword>
<organism evidence="7 8">
    <name type="scientific">Pseudomonas aeruginosa</name>
    <dbReference type="NCBI Taxonomy" id="287"/>
    <lineage>
        <taxon>Bacteria</taxon>
        <taxon>Pseudomonadati</taxon>
        <taxon>Pseudomonadota</taxon>
        <taxon>Gammaproteobacteria</taxon>
        <taxon>Pseudomonadales</taxon>
        <taxon>Pseudomonadaceae</taxon>
        <taxon>Pseudomonas</taxon>
    </lineage>
</organism>
<gene>
    <name evidence="7" type="ORF">GNQ48_09660</name>
</gene>
<dbReference type="InterPro" id="IPR053166">
    <property type="entry name" value="UPF0718_permease"/>
</dbReference>
<keyword evidence="3" id="KW-1003">Cell membrane</keyword>
<keyword evidence="4" id="KW-0812">Transmembrane</keyword>
<dbReference type="GeneID" id="72419583"/>
<dbReference type="EMBL" id="WOAD01000006">
    <property type="protein sequence ID" value="MUI35273.1"/>
    <property type="molecule type" value="Genomic_DNA"/>
</dbReference>
<comment type="similarity">
    <text evidence="2">Belongs to the UPF0718 family.</text>
</comment>
<dbReference type="GO" id="GO:0005886">
    <property type="term" value="C:plasma membrane"/>
    <property type="evidence" value="ECO:0007669"/>
    <property type="project" value="UniProtKB-SubCell"/>
</dbReference>
<keyword evidence="5" id="KW-1133">Transmembrane helix</keyword>
<accession>A0A844NF20</accession>
<name>A0A844NF20_PSEAI</name>
<evidence type="ECO:0000256" key="4">
    <source>
        <dbReference type="ARBA" id="ARBA00022692"/>
    </source>
</evidence>
<dbReference type="PANTHER" id="PTHR42775">
    <property type="entry name" value="PERMEASE RV2963-RELATED"/>
    <property type="match status" value="1"/>
</dbReference>
<evidence type="ECO:0000313" key="7">
    <source>
        <dbReference type="EMBL" id="MUI35273.1"/>
    </source>
</evidence>
<evidence type="ECO:0000256" key="6">
    <source>
        <dbReference type="ARBA" id="ARBA00023136"/>
    </source>
</evidence>
<proteinExistence type="inferred from homology"/>
<dbReference type="AlphaFoldDB" id="A0A844NF20"/>
<dbReference type="PANTHER" id="PTHR42775:SF1">
    <property type="entry name" value="PERMEASE RV2963-RELATED"/>
    <property type="match status" value="1"/>
</dbReference>
<comment type="caution">
    <text evidence="7">The sequence shown here is derived from an EMBL/GenBank/DDBJ whole genome shotgun (WGS) entry which is preliminary data.</text>
</comment>
<dbReference type="InterPro" id="IPR005524">
    <property type="entry name" value="DUF318"/>
</dbReference>
<evidence type="ECO:0000313" key="8">
    <source>
        <dbReference type="Proteomes" id="UP000433532"/>
    </source>
</evidence>
<dbReference type="Proteomes" id="UP000433532">
    <property type="component" value="Unassembled WGS sequence"/>
</dbReference>
<dbReference type="Pfam" id="PF03773">
    <property type="entry name" value="ArsP_1"/>
    <property type="match status" value="1"/>
</dbReference>
<evidence type="ECO:0000256" key="3">
    <source>
        <dbReference type="ARBA" id="ARBA00022475"/>
    </source>
</evidence>
<evidence type="ECO:0000256" key="5">
    <source>
        <dbReference type="ARBA" id="ARBA00022989"/>
    </source>
</evidence>
<evidence type="ECO:0000256" key="2">
    <source>
        <dbReference type="ARBA" id="ARBA00006386"/>
    </source>
</evidence>
<sequence>MTVPPNAQGGCCSQPRPVAAAPSPDSKSWNRRYFFSIAALAALWWAAYSYILPASNWIAFDLLGVSADSHAGASLEFFIYDTVKILLLLTMLIYVIAWLRASMNTERVRDYLVGKRRGLGYLLGASFGAATPFCSCSSIPLFLGFTTARIPIGITMSFLITSPLINEIAVVLLWGLLGWKFTLIYLAVGMGAGILGGFLMDSLKAERWLQPFVIDAMGKSPNAMQHTNGMGKAEKLSVRQRHDFAYAEMISIFKKVWKWVVIGVGIGAALHGFVPDNWFADNLGKV</sequence>
<comment type="subcellular location">
    <subcellularLocation>
        <location evidence="1">Cell membrane</location>
        <topology evidence="1">Multi-pass membrane protein</topology>
    </subcellularLocation>
</comment>
<reference evidence="7 8" key="1">
    <citation type="submission" date="2019-11" db="EMBL/GenBank/DDBJ databases">
        <title>Genomes of ocular Pseudomonas aeruginosa isolates.</title>
        <authorList>
            <person name="Khan M."/>
            <person name="Rice S.A."/>
            <person name="Willcox M.D.P."/>
            <person name="Stapleton F."/>
        </authorList>
    </citation>
    <scope>NUCLEOTIDE SEQUENCE [LARGE SCALE GENOMIC DNA]</scope>
    <source>
        <strain evidence="7 8">PA221</strain>
    </source>
</reference>